<accession>A8Q7W6</accession>
<name>A8Q7W6_MALGO</name>
<dbReference type="GeneID" id="5853906"/>
<reference evidence="1 2" key="1">
    <citation type="journal article" date="2007" name="Proc. Natl. Acad. Sci. U.S.A.">
        <title>Dandruff-associated Malassezia genomes reveal convergent and divergent virulence traits shared with plant and human fungal pathogens.</title>
        <authorList>
            <person name="Xu J."/>
            <person name="Saunders C.W."/>
            <person name="Hu P."/>
            <person name="Grant R.A."/>
            <person name="Boekhout T."/>
            <person name="Kuramae E.E."/>
            <person name="Kronstad J.W."/>
            <person name="Deangelis Y.M."/>
            <person name="Reeder N.L."/>
            <person name="Johnstone K.R."/>
            <person name="Leland M."/>
            <person name="Fieno A.M."/>
            <person name="Begley W.M."/>
            <person name="Sun Y."/>
            <person name="Lacey M.P."/>
            <person name="Chaudhary T."/>
            <person name="Keough T."/>
            <person name="Chu L."/>
            <person name="Sears R."/>
            <person name="Yuan B."/>
            <person name="Dawson T.L.Jr."/>
        </authorList>
    </citation>
    <scope>NUCLEOTIDE SEQUENCE [LARGE SCALE GENOMIC DNA]</scope>
    <source>
        <strain evidence="2">ATCC MYA-4612 / CBS 7966</strain>
    </source>
</reference>
<dbReference type="RefSeq" id="XP_001729600.1">
    <property type="nucleotide sequence ID" value="XM_001729548.1"/>
</dbReference>
<dbReference type="InParanoid" id="A8Q7W6"/>
<dbReference type="EMBL" id="AAYY01000011">
    <property type="protein sequence ID" value="EDP42386.1"/>
    <property type="molecule type" value="Genomic_DNA"/>
</dbReference>
<proteinExistence type="predicted"/>
<comment type="caution">
    <text evidence="1">The sequence shown here is derived from an EMBL/GenBank/DDBJ whole genome shotgun (WGS) entry which is preliminary data.</text>
</comment>
<dbReference type="Proteomes" id="UP000008837">
    <property type="component" value="Unassembled WGS sequence"/>
</dbReference>
<dbReference type="KEGG" id="mgl:MGL_3144"/>
<sequence>MSRWPRVFEQMLTAYATAALARWMGRSPFFLRITERALHEWDHLPHRLRGHAVPPFESQTRDTKID</sequence>
<protein>
    <submittedName>
        <fullName evidence="1">Uncharacterized protein</fullName>
    </submittedName>
</protein>
<keyword evidence="2" id="KW-1185">Reference proteome</keyword>
<organism evidence="1 2">
    <name type="scientific">Malassezia globosa (strain ATCC MYA-4612 / CBS 7966)</name>
    <name type="common">Dandruff-associated fungus</name>
    <dbReference type="NCBI Taxonomy" id="425265"/>
    <lineage>
        <taxon>Eukaryota</taxon>
        <taxon>Fungi</taxon>
        <taxon>Dikarya</taxon>
        <taxon>Basidiomycota</taxon>
        <taxon>Ustilaginomycotina</taxon>
        <taxon>Malasseziomycetes</taxon>
        <taxon>Malasseziales</taxon>
        <taxon>Malasseziaceae</taxon>
        <taxon>Malassezia</taxon>
    </lineage>
</organism>
<dbReference type="OrthoDB" id="3357587at2759"/>
<dbReference type="VEuPathDB" id="FungiDB:MGL_3144"/>
<dbReference type="AlphaFoldDB" id="A8Q7W6"/>
<evidence type="ECO:0000313" key="2">
    <source>
        <dbReference type="Proteomes" id="UP000008837"/>
    </source>
</evidence>
<gene>
    <name evidence="1" type="ORF">MGL_3144</name>
</gene>
<evidence type="ECO:0000313" key="1">
    <source>
        <dbReference type="EMBL" id="EDP42386.1"/>
    </source>
</evidence>